<evidence type="ECO:0008006" key="5">
    <source>
        <dbReference type="Google" id="ProtNLM"/>
    </source>
</evidence>
<organism evidence="3 4">
    <name type="scientific">Pycnoporus cinnabarinus</name>
    <name type="common">Cinnabar-red polypore</name>
    <name type="synonym">Trametes cinnabarina</name>
    <dbReference type="NCBI Taxonomy" id="5643"/>
    <lineage>
        <taxon>Eukaryota</taxon>
        <taxon>Fungi</taxon>
        <taxon>Dikarya</taxon>
        <taxon>Basidiomycota</taxon>
        <taxon>Agaricomycotina</taxon>
        <taxon>Agaricomycetes</taxon>
        <taxon>Polyporales</taxon>
        <taxon>Polyporaceae</taxon>
        <taxon>Trametes</taxon>
    </lineage>
</organism>
<feature type="coiled-coil region" evidence="1">
    <location>
        <begin position="647"/>
        <end position="674"/>
    </location>
</feature>
<keyword evidence="1" id="KW-0175">Coiled coil</keyword>
<dbReference type="Pfam" id="PF18758">
    <property type="entry name" value="KDZ"/>
    <property type="match status" value="1"/>
</dbReference>
<feature type="compositionally biased region" description="Polar residues" evidence="2">
    <location>
        <begin position="317"/>
        <end position="332"/>
    </location>
</feature>
<reference evidence="3" key="1">
    <citation type="submission" date="2014-01" db="EMBL/GenBank/DDBJ databases">
        <title>The genome of the white-rot fungus Pycnoporus cinnabarinus: a basidiomycete model with a versatile arsenal for lignocellulosic biomass breakdown.</title>
        <authorList>
            <person name="Levasseur A."/>
            <person name="Lomascolo A."/>
            <person name="Ruiz-Duenas F.J."/>
            <person name="Uzan E."/>
            <person name="Piumi F."/>
            <person name="Kues U."/>
            <person name="Ram A.F.J."/>
            <person name="Murat C."/>
            <person name="Haon M."/>
            <person name="Benoit I."/>
            <person name="Arfi Y."/>
            <person name="Chevret D."/>
            <person name="Drula E."/>
            <person name="Kwon M.J."/>
            <person name="Gouret P."/>
            <person name="Lesage-Meessen L."/>
            <person name="Lombard V."/>
            <person name="Mariette J."/>
            <person name="Noirot C."/>
            <person name="Park J."/>
            <person name="Patyshakuliyeva A."/>
            <person name="Wieneger R.A.B."/>
            <person name="Wosten H.A.B."/>
            <person name="Martin F."/>
            <person name="Coutinho P.M."/>
            <person name="de Vries R."/>
            <person name="Martinez A.T."/>
            <person name="Klopp C."/>
            <person name="Pontarotti P."/>
            <person name="Henrissat B."/>
            <person name="Record E."/>
        </authorList>
    </citation>
    <scope>NUCLEOTIDE SEQUENCE [LARGE SCALE GENOMIC DNA]</scope>
    <source>
        <strain evidence="3">BRFM137</strain>
    </source>
</reference>
<dbReference type="HOGENOM" id="CLU_013084_2_1_1"/>
<keyword evidence="4" id="KW-1185">Reference proteome</keyword>
<name>A0A060ST56_PYCCI</name>
<evidence type="ECO:0000256" key="1">
    <source>
        <dbReference type="SAM" id="Coils"/>
    </source>
</evidence>
<feature type="region of interest" description="Disordered" evidence="2">
    <location>
        <begin position="25"/>
        <end position="54"/>
    </location>
</feature>
<dbReference type="Proteomes" id="UP000029665">
    <property type="component" value="Unassembled WGS sequence"/>
</dbReference>
<dbReference type="PANTHER" id="PTHR33096:SF1">
    <property type="entry name" value="CXC1-LIKE CYSTEINE CLUSTER ASSOCIATED WITH KDZ TRANSPOSASES DOMAIN-CONTAINING PROTEIN"/>
    <property type="match status" value="1"/>
</dbReference>
<accession>A0A060ST56</accession>
<feature type="region of interest" description="Disordered" evidence="2">
    <location>
        <begin position="886"/>
        <end position="925"/>
    </location>
</feature>
<proteinExistence type="predicted"/>
<dbReference type="AlphaFoldDB" id="A0A060ST56"/>
<feature type="region of interest" description="Disordered" evidence="2">
    <location>
        <begin position="314"/>
        <end position="366"/>
    </location>
</feature>
<gene>
    <name evidence="3" type="ORF">BN946_scf184941.g6</name>
</gene>
<comment type="caution">
    <text evidence="3">The sequence shown here is derived from an EMBL/GenBank/DDBJ whole genome shotgun (WGS) entry which is preliminary data.</text>
</comment>
<sequence>MSTLAHVAMLTGLGSHSLEALADMRGETPPPAMEQDAQDFLNPGDQDDDDWEDVEEESTEEAIEMAIRDIMAAYGGVRYRRDGRSWRQRVETMEKNWSPLLPQLTDVFLTWRYPPSESAPVDIDPEYSFDIDVINIYGLQTLVTITRSPDESAVIALARHGYLGNSPVNPSLAISFKTLELFHCIKLVKASFSAEAFAKLVCYQYYIPYRPLYRKALADALDIYLTICRSTFSRVMRTLGRDTPDWRARNACPACAYKLEGEEPEIFSRIICMDGNNSLKRMGTSGKRSVGDTRSFESDYFLPREFVDQFANEVKSHQTQPKANVSKSTAGHQESDHDSDDEPGPDHHAKGDPTDGQTGAPTPCASNWKAASAEENKHMWGIFEETGVFACACRHGLVLWLVDMVRSGELAKYPLAIVAKALAVLGTRLMIGYDIGCDFLKTVNGSSLGPKARELETRFCVNAFHGYSHSYNCQVAFHPNTIAGMGLEDLEGLERIFSSSNQLAPIIRYASRYRRASLIDLFFHQWDDEKYANLGLMLYNNLVQALKIVREQGPVLEKALESLQLSREDLDMFAVEEREFFLQLRDEQDSNLHVVAYVEALQELRSVSEELSSASRRFNAQAPQTPELHWSDPRSGLTDYNSDLSDTRKLETRRRYLRDRLKQLTEEVTDMEEALNIDVRWQPEDPSYWETLQYMATRKYQRALGKLQRLVILRLFKLHKMNLAQTGYRMRTYIAKNLQRRCKAIRNAVKEYNAAAQALNPPREALDWSKVSHYTFLEEFTLLQDTGNTLLEKRWAQPHVRETMRIARRIARAQEEISNVNREARRLHTHIRDEERLLSRILADLKSRGDPIYGAVLDYSRHRRAANARNLACLLRMYSLDGFTGNPTPGVRASEDARTTEDADGGVEGNARPQRLDPAGGEADLSTLVPTEDGVLTWEEVEGAAVLESDQVYEEVTGILEFLASLRT</sequence>
<evidence type="ECO:0000256" key="2">
    <source>
        <dbReference type="SAM" id="MobiDB-lite"/>
    </source>
</evidence>
<evidence type="ECO:0000313" key="4">
    <source>
        <dbReference type="Proteomes" id="UP000029665"/>
    </source>
</evidence>
<evidence type="ECO:0000313" key="3">
    <source>
        <dbReference type="EMBL" id="CDO75653.1"/>
    </source>
</evidence>
<dbReference type="OMA" id="PRIVINH"/>
<feature type="compositionally biased region" description="Acidic residues" evidence="2">
    <location>
        <begin position="45"/>
        <end position="54"/>
    </location>
</feature>
<dbReference type="InterPro" id="IPR040521">
    <property type="entry name" value="KDZ"/>
</dbReference>
<dbReference type="EMBL" id="CCBP010000283">
    <property type="protein sequence ID" value="CDO75653.1"/>
    <property type="molecule type" value="Genomic_DNA"/>
</dbReference>
<dbReference type="STRING" id="5643.A0A060ST56"/>
<protein>
    <recommendedName>
        <fullName evidence="5">CxC1-like cysteine cluster associated with KDZ transposases domain-containing protein</fullName>
    </recommendedName>
</protein>
<feature type="coiled-coil region" evidence="1">
    <location>
        <begin position="803"/>
        <end position="830"/>
    </location>
</feature>
<dbReference type="OrthoDB" id="2689725at2759"/>
<dbReference type="PANTHER" id="PTHR33096">
    <property type="entry name" value="CXC2 DOMAIN-CONTAINING PROTEIN"/>
    <property type="match status" value="1"/>
</dbReference>
<feature type="compositionally biased region" description="Basic and acidic residues" evidence="2">
    <location>
        <begin position="344"/>
        <end position="353"/>
    </location>
</feature>